<evidence type="ECO:0000313" key="1">
    <source>
        <dbReference type="EMBL" id="OIQ94675.1"/>
    </source>
</evidence>
<accession>A0A1J5RYU0</accession>
<dbReference type="AlphaFoldDB" id="A0A1J5RYU0"/>
<reference evidence="1" key="1">
    <citation type="submission" date="2016-10" db="EMBL/GenBank/DDBJ databases">
        <title>Sequence of Gallionella enrichment culture.</title>
        <authorList>
            <person name="Poehlein A."/>
            <person name="Muehling M."/>
            <person name="Daniel R."/>
        </authorList>
    </citation>
    <scope>NUCLEOTIDE SEQUENCE</scope>
</reference>
<gene>
    <name evidence="1" type="ORF">GALL_233330</name>
</gene>
<protein>
    <recommendedName>
        <fullName evidence="2">DNA-binding protein</fullName>
    </recommendedName>
</protein>
<organism evidence="1">
    <name type="scientific">mine drainage metagenome</name>
    <dbReference type="NCBI Taxonomy" id="410659"/>
    <lineage>
        <taxon>unclassified sequences</taxon>
        <taxon>metagenomes</taxon>
        <taxon>ecological metagenomes</taxon>
    </lineage>
</organism>
<sequence length="230" mass="25330">MSTFAFTATVTGLDLDDVDQLEALRTGAFVLVPGEIDGVTSISVEVDAPSGEEALKALVDHVARVAPNLTFVRVDEDLVNIPEVALRLDLSREAVRLLVSGARGDGDFPRHRTIVGQQKLWAWSEVHAWAQVHGRLSDDEPNPLDAACVDWFNGQLVPMSERAPATTEQAIWTLLVVDRPWATTWTRGRGGATLIGDQRRHRSYDARTGQAWRYDDGSLRCDDDRNACAV</sequence>
<dbReference type="EMBL" id="MLJW01000181">
    <property type="protein sequence ID" value="OIQ94675.1"/>
    <property type="molecule type" value="Genomic_DNA"/>
</dbReference>
<comment type="caution">
    <text evidence="1">The sequence shown here is derived from an EMBL/GenBank/DDBJ whole genome shotgun (WGS) entry which is preliminary data.</text>
</comment>
<proteinExistence type="predicted"/>
<evidence type="ECO:0008006" key="2">
    <source>
        <dbReference type="Google" id="ProtNLM"/>
    </source>
</evidence>
<name>A0A1J5RYU0_9ZZZZ</name>